<name>A0A8I0WW67_9GAMM</name>
<gene>
    <name evidence="2" type="ORF">I4901_17365</name>
</gene>
<reference evidence="2" key="1">
    <citation type="submission" date="2020-11" db="EMBL/GenBank/DDBJ databases">
        <title>Enhanced detection system for hospital associated transmission using whole genome sequencing surveillance.</title>
        <authorList>
            <person name="Harrison L.H."/>
            <person name="Van Tyne D."/>
            <person name="Marsh J.W."/>
            <person name="Griffith M.P."/>
            <person name="Snyder D.J."/>
            <person name="Cooper V.S."/>
            <person name="Mustapha M."/>
        </authorList>
    </citation>
    <scope>NUCLEOTIDE SEQUENCE</scope>
    <source>
        <strain evidence="2">PR00070</strain>
    </source>
</reference>
<feature type="region of interest" description="Disordered" evidence="1">
    <location>
        <begin position="61"/>
        <end position="92"/>
    </location>
</feature>
<proteinExistence type="predicted"/>
<dbReference type="NCBIfam" id="TIGR01725">
    <property type="entry name" value="phge_HK97_gp10"/>
    <property type="match status" value="1"/>
</dbReference>
<evidence type="ECO:0000313" key="2">
    <source>
        <dbReference type="EMBL" id="MBG2916134.1"/>
    </source>
</evidence>
<dbReference type="Proteomes" id="UP000612266">
    <property type="component" value="Unassembled WGS sequence"/>
</dbReference>
<organism evidence="2 3">
    <name type="scientific">Proteus terrae subsp. cibarius</name>
    <dbReference type="NCBI Taxonomy" id="626774"/>
    <lineage>
        <taxon>Bacteria</taxon>
        <taxon>Pseudomonadati</taxon>
        <taxon>Pseudomonadota</taxon>
        <taxon>Gammaproteobacteria</taxon>
        <taxon>Enterobacterales</taxon>
        <taxon>Morganellaceae</taxon>
        <taxon>Proteus</taxon>
    </lineage>
</organism>
<dbReference type="RefSeq" id="WP_023582509.1">
    <property type="nucleotide sequence ID" value="NZ_CP073244.1"/>
</dbReference>
<accession>A0A8I0WW67</accession>
<evidence type="ECO:0000256" key="1">
    <source>
        <dbReference type="SAM" id="MobiDB-lite"/>
    </source>
</evidence>
<comment type="caution">
    <text evidence="2">The sequence shown here is derived from an EMBL/GenBank/DDBJ whole genome shotgun (WGS) entry which is preliminary data.</text>
</comment>
<dbReference type="InterPro" id="IPR010064">
    <property type="entry name" value="HK97-gp10_tail"/>
</dbReference>
<dbReference type="GeneID" id="84586740"/>
<dbReference type="EMBL" id="JADSJR010000034">
    <property type="protein sequence ID" value="MBG2916134.1"/>
    <property type="molecule type" value="Genomic_DNA"/>
</dbReference>
<dbReference type="Pfam" id="PF04883">
    <property type="entry name" value="HK97-gp10_like"/>
    <property type="match status" value="1"/>
</dbReference>
<feature type="compositionally biased region" description="Polar residues" evidence="1">
    <location>
        <begin position="79"/>
        <end position="89"/>
    </location>
</feature>
<dbReference type="AlphaFoldDB" id="A0A8I0WW67"/>
<evidence type="ECO:0000313" key="3">
    <source>
        <dbReference type="Proteomes" id="UP000612266"/>
    </source>
</evidence>
<protein>
    <submittedName>
        <fullName evidence="2">HK97 gp10 family phage protein</fullName>
    </submittedName>
</protein>
<sequence>MNLDFSDLLDLSRELDVLSRAESHQAMRKATNAAATLLRDEIRTSAPRKTGKLARNIVTRNHRMRNKGEVSSGVYVRGSNASGTNSDTSMKSDHPNNAFYWRFLEEGTSKMAPRPFIRPTFDRESDKAANLAISELNRAIDEALGK</sequence>